<dbReference type="Pfam" id="PF00054">
    <property type="entry name" value="Laminin_G_1"/>
    <property type="match status" value="2"/>
</dbReference>
<dbReference type="PROSITE" id="PS01248">
    <property type="entry name" value="EGF_LAM_1"/>
    <property type="match status" value="6"/>
</dbReference>
<evidence type="ECO:0000313" key="19">
    <source>
        <dbReference type="EMBL" id="KAK8767635.1"/>
    </source>
</evidence>
<dbReference type="Pfam" id="PF06008">
    <property type="entry name" value="Laminin_I"/>
    <property type="match status" value="1"/>
</dbReference>
<dbReference type="Pfam" id="PF00053">
    <property type="entry name" value="EGF_laminin"/>
    <property type="match status" value="15"/>
</dbReference>
<evidence type="ECO:0000313" key="20">
    <source>
        <dbReference type="Proteomes" id="UP001321473"/>
    </source>
</evidence>
<dbReference type="FunFam" id="2.10.25.10:FF:000512">
    <property type="entry name" value="Laminin subunit alpha 1"/>
    <property type="match status" value="1"/>
</dbReference>
<feature type="disulfide bond" evidence="13">
    <location>
        <begin position="461"/>
        <end position="470"/>
    </location>
</feature>
<feature type="disulfide bond" evidence="13">
    <location>
        <begin position="1036"/>
        <end position="1053"/>
    </location>
</feature>
<evidence type="ECO:0000256" key="14">
    <source>
        <dbReference type="SAM" id="Coils"/>
    </source>
</evidence>
<comment type="subunit">
    <text evidence="11">Laminin is a complex glycoprotein, consisting of three different polypeptide chains (alpha, beta, gamma), which are bound to each other by disulfide bonds into a cross-shaped molecule comprising one long and three short arms with globules at each end.</text>
</comment>
<dbReference type="GO" id="GO:0045995">
    <property type="term" value="P:regulation of embryonic development"/>
    <property type="evidence" value="ECO:0007669"/>
    <property type="project" value="InterPro"/>
</dbReference>
<feature type="disulfide bond" evidence="13">
    <location>
        <begin position="935"/>
        <end position="947"/>
    </location>
</feature>
<keyword evidence="20" id="KW-1185">Reference proteome</keyword>
<dbReference type="InterPro" id="IPR000034">
    <property type="entry name" value="Laminin_IV"/>
</dbReference>
<feature type="domain" description="Laminin EGF-like" evidence="16">
    <location>
        <begin position="725"/>
        <end position="774"/>
    </location>
</feature>
<keyword evidence="9" id="KW-0325">Glycoprotein</keyword>
<keyword evidence="2" id="KW-0964">Secreted</keyword>
<evidence type="ECO:0000256" key="1">
    <source>
        <dbReference type="ARBA" id="ARBA00004302"/>
    </source>
</evidence>
<feature type="disulfide bond" evidence="13">
    <location>
        <begin position="1202"/>
        <end position="1211"/>
    </location>
</feature>
<feature type="domain" description="Laminin EGF-like" evidence="16">
    <location>
        <begin position="1175"/>
        <end position="1231"/>
    </location>
</feature>
<evidence type="ECO:0000259" key="17">
    <source>
        <dbReference type="PROSITE" id="PS51115"/>
    </source>
</evidence>
<dbReference type="PANTHER" id="PTHR10574">
    <property type="entry name" value="NETRIN/LAMININ-RELATED"/>
    <property type="match status" value="1"/>
</dbReference>
<dbReference type="SMART" id="SM00180">
    <property type="entry name" value="EGF_Lam"/>
    <property type="match status" value="17"/>
</dbReference>
<evidence type="ECO:0000256" key="5">
    <source>
        <dbReference type="ARBA" id="ARBA00022737"/>
    </source>
</evidence>
<keyword evidence="7 14" id="KW-0175">Coiled coil</keyword>
<dbReference type="Pfam" id="PF24973">
    <property type="entry name" value="EGF_LMN_ATRN"/>
    <property type="match status" value="2"/>
</dbReference>
<comment type="caution">
    <text evidence="19">The sequence shown here is derived from an EMBL/GenBank/DDBJ whole genome shotgun (WGS) entry which is preliminary data.</text>
</comment>
<feature type="disulfide bond" evidence="13">
    <location>
        <begin position="956"/>
        <end position="965"/>
    </location>
</feature>
<dbReference type="FunFam" id="2.10.25.10:FF:000130">
    <property type="entry name" value="Laminin subunit beta 1"/>
    <property type="match status" value="1"/>
</dbReference>
<feature type="domain" description="Laminin EGF-like" evidence="16">
    <location>
        <begin position="836"/>
        <end position="887"/>
    </location>
</feature>
<feature type="domain" description="Laminin N-terminal" evidence="18">
    <location>
        <begin position="11"/>
        <end position="260"/>
    </location>
</feature>
<dbReference type="GO" id="GO:0009887">
    <property type="term" value="P:animal organ morphogenesis"/>
    <property type="evidence" value="ECO:0007669"/>
    <property type="project" value="TreeGrafter"/>
</dbReference>
<dbReference type="PROSITE" id="PS50025">
    <property type="entry name" value="LAM_G_DOMAIN"/>
    <property type="match status" value="5"/>
</dbReference>
<feature type="coiled-coil region" evidence="14">
    <location>
        <begin position="1984"/>
        <end position="2112"/>
    </location>
</feature>
<feature type="disulfide bond" evidence="13">
    <location>
        <begin position="1131"/>
        <end position="1148"/>
    </location>
</feature>
<dbReference type="PROSITE" id="PS51117">
    <property type="entry name" value="LAMININ_NTER"/>
    <property type="match status" value="1"/>
</dbReference>
<accession>A0AAQ4DYU5</accession>
<dbReference type="GO" id="GO:0007411">
    <property type="term" value="P:axon guidance"/>
    <property type="evidence" value="ECO:0007669"/>
    <property type="project" value="TreeGrafter"/>
</dbReference>
<feature type="disulfide bond" evidence="13">
    <location>
        <begin position="860"/>
        <end position="869"/>
    </location>
</feature>
<feature type="domain" description="Laminin IV type A" evidence="17">
    <location>
        <begin position="1243"/>
        <end position="1437"/>
    </location>
</feature>
<feature type="disulfide bond" evidence="13">
    <location>
        <begin position="1150"/>
        <end position="1159"/>
    </location>
</feature>
<dbReference type="Gene3D" id="2.10.25.10">
    <property type="entry name" value="Laminin"/>
    <property type="match status" value="17"/>
</dbReference>
<dbReference type="GO" id="GO:0005102">
    <property type="term" value="F:signaling receptor binding"/>
    <property type="evidence" value="ECO:0007669"/>
    <property type="project" value="InterPro"/>
</dbReference>
<dbReference type="InterPro" id="IPR002049">
    <property type="entry name" value="LE_dom"/>
</dbReference>
<dbReference type="GO" id="GO:0030334">
    <property type="term" value="P:regulation of cell migration"/>
    <property type="evidence" value="ECO:0007669"/>
    <property type="project" value="InterPro"/>
</dbReference>
<keyword evidence="4" id="KW-0732">Signal</keyword>
<keyword evidence="3" id="KW-0272">Extracellular matrix</keyword>
<feature type="domain" description="Laminin EGF-like" evidence="16">
    <location>
        <begin position="442"/>
        <end position="490"/>
    </location>
</feature>
<feature type="disulfide bond" evidence="13">
    <location>
        <begin position="890"/>
        <end position="907"/>
    </location>
</feature>
<dbReference type="FunFam" id="2.10.25.10:FF:000090">
    <property type="entry name" value="laminin subunit alpha"/>
    <property type="match status" value="1"/>
</dbReference>
<evidence type="ECO:0000259" key="18">
    <source>
        <dbReference type="PROSITE" id="PS51117"/>
    </source>
</evidence>
<dbReference type="SMART" id="SM00181">
    <property type="entry name" value="EGF"/>
    <property type="match status" value="12"/>
</dbReference>
<feature type="disulfide bond" evidence="13">
    <location>
        <begin position="888"/>
        <end position="900"/>
    </location>
</feature>
<evidence type="ECO:0000256" key="12">
    <source>
        <dbReference type="PROSITE-ProRule" id="PRU00122"/>
    </source>
</evidence>
<feature type="disulfide bond" evidence="12">
    <location>
        <begin position="3116"/>
        <end position="3143"/>
    </location>
</feature>
<keyword evidence="8 13" id="KW-1015">Disulfide bond</keyword>
<dbReference type="Pfam" id="PF02210">
    <property type="entry name" value="Laminin_G_2"/>
    <property type="match status" value="3"/>
</dbReference>
<feature type="domain" description="Laminin EGF-like" evidence="16">
    <location>
        <begin position="888"/>
        <end position="934"/>
    </location>
</feature>
<feature type="disulfide bond" evidence="13">
    <location>
        <begin position="744"/>
        <end position="753"/>
    </location>
</feature>
<keyword evidence="6" id="KW-0084">Basement membrane</keyword>
<dbReference type="PRINTS" id="PR00011">
    <property type="entry name" value="EGFLAMININ"/>
</dbReference>
<dbReference type="PROSITE" id="PS51115">
    <property type="entry name" value="LAMININ_IVA"/>
    <property type="match status" value="2"/>
</dbReference>
<feature type="disulfide bond" evidence="13">
    <location>
        <begin position="937"/>
        <end position="954"/>
    </location>
</feature>
<dbReference type="FunFam" id="2.10.25.10:FF:000082">
    <property type="entry name" value="Laminin subunit alpha 1"/>
    <property type="match status" value="2"/>
</dbReference>
<feature type="domain" description="Laminin EGF-like" evidence="16">
    <location>
        <begin position="1582"/>
        <end position="1628"/>
    </location>
</feature>
<feature type="disulfide bond" evidence="13">
    <location>
        <begin position="1129"/>
        <end position="1141"/>
    </location>
</feature>
<evidence type="ECO:0000256" key="7">
    <source>
        <dbReference type="ARBA" id="ARBA00023054"/>
    </source>
</evidence>
<dbReference type="GO" id="GO:0009888">
    <property type="term" value="P:tissue development"/>
    <property type="evidence" value="ECO:0007669"/>
    <property type="project" value="TreeGrafter"/>
</dbReference>
<evidence type="ECO:0000256" key="11">
    <source>
        <dbReference type="ARBA" id="ARBA00065619"/>
    </source>
</evidence>
<dbReference type="InterPro" id="IPR001791">
    <property type="entry name" value="Laminin_G"/>
</dbReference>
<organism evidence="19 20">
    <name type="scientific">Amblyomma americanum</name>
    <name type="common">Lone star tick</name>
    <dbReference type="NCBI Taxonomy" id="6943"/>
    <lineage>
        <taxon>Eukaryota</taxon>
        <taxon>Metazoa</taxon>
        <taxon>Ecdysozoa</taxon>
        <taxon>Arthropoda</taxon>
        <taxon>Chelicerata</taxon>
        <taxon>Arachnida</taxon>
        <taxon>Acari</taxon>
        <taxon>Parasitiformes</taxon>
        <taxon>Ixodida</taxon>
        <taxon>Ixodoidea</taxon>
        <taxon>Ixodidae</taxon>
        <taxon>Amblyomminae</taxon>
        <taxon>Amblyomma</taxon>
    </lineage>
</organism>
<comment type="caution">
    <text evidence="13">Lacks conserved residue(s) required for the propagation of feature annotation.</text>
</comment>
<dbReference type="SMART" id="SM00281">
    <property type="entry name" value="LamB"/>
    <property type="match status" value="2"/>
</dbReference>
<feature type="disulfide bond" evidence="13">
    <location>
        <begin position="417"/>
        <end position="426"/>
    </location>
</feature>
<feature type="domain" description="Laminin EGF-like" evidence="16">
    <location>
        <begin position="1034"/>
        <end position="1081"/>
    </location>
</feature>
<evidence type="ECO:0000259" key="15">
    <source>
        <dbReference type="PROSITE" id="PS50025"/>
    </source>
</evidence>
<feature type="disulfide bond" evidence="13">
    <location>
        <begin position="1006"/>
        <end position="1015"/>
    </location>
</feature>
<feature type="domain" description="Laminin EGF-like" evidence="16">
    <location>
        <begin position="1527"/>
        <end position="1581"/>
    </location>
</feature>
<dbReference type="InterPro" id="IPR056863">
    <property type="entry name" value="LMN_ATRN_NET-like_EGF"/>
</dbReference>
<evidence type="ECO:0000256" key="9">
    <source>
        <dbReference type="ARBA" id="ARBA00023180"/>
    </source>
</evidence>
<dbReference type="GO" id="GO:0005201">
    <property type="term" value="F:extracellular matrix structural constituent"/>
    <property type="evidence" value="ECO:0007669"/>
    <property type="project" value="TreeGrafter"/>
</dbReference>
<dbReference type="FunFam" id="2.10.25.10:FF:000242">
    <property type="entry name" value="Laminin subunit alpha 1"/>
    <property type="match status" value="1"/>
</dbReference>
<feature type="disulfide bond" evidence="13">
    <location>
        <begin position="968"/>
        <end position="982"/>
    </location>
</feature>
<reference evidence="19 20" key="1">
    <citation type="journal article" date="2023" name="Arcadia Sci">
        <title>De novo assembly of a long-read Amblyomma americanum tick genome.</title>
        <authorList>
            <person name="Chou S."/>
            <person name="Poskanzer K.E."/>
            <person name="Rollins M."/>
            <person name="Thuy-Boun P.S."/>
        </authorList>
    </citation>
    <scope>NUCLEOTIDE SEQUENCE [LARGE SCALE GENOMIC DNA]</scope>
    <source>
        <strain evidence="19">F_SG_1</strain>
        <tissue evidence="19">Salivary glands</tissue>
    </source>
</reference>
<evidence type="ECO:0000256" key="10">
    <source>
        <dbReference type="ARBA" id="ARBA00023292"/>
    </source>
</evidence>
<evidence type="ECO:0000259" key="16">
    <source>
        <dbReference type="PROSITE" id="PS50027"/>
    </source>
</evidence>
<dbReference type="InterPro" id="IPR008211">
    <property type="entry name" value="Laminin_N"/>
</dbReference>
<dbReference type="FunFam" id="2.10.25.10:FF:000074">
    <property type="entry name" value="Laminin subunit alpha"/>
    <property type="match status" value="3"/>
</dbReference>
<feature type="disulfide bond" evidence="13">
    <location>
        <begin position="985"/>
        <end position="997"/>
    </location>
</feature>
<dbReference type="PANTHER" id="PTHR10574:SF436">
    <property type="entry name" value="LAMININ SUBUNIT ALPHA-2"/>
    <property type="match status" value="1"/>
</dbReference>
<dbReference type="FunFam" id="2.10.25.10:FF:000188">
    <property type="entry name" value="Laminin subunit gamma 2"/>
    <property type="match status" value="1"/>
</dbReference>
<feature type="disulfide bond" evidence="13">
    <location>
        <begin position="1582"/>
        <end position="1594"/>
    </location>
</feature>
<protein>
    <submittedName>
        <fullName evidence="19">Uncharacterized protein</fullName>
    </submittedName>
</protein>
<dbReference type="Pfam" id="PF00055">
    <property type="entry name" value="Laminin_N"/>
    <property type="match status" value="1"/>
</dbReference>
<dbReference type="InterPro" id="IPR013320">
    <property type="entry name" value="ConA-like_dom_sf"/>
</dbReference>
<evidence type="ECO:0000256" key="13">
    <source>
        <dbReference type="PROSITE-ProRule" id="PRU00460"/>
    </source>
</evidence>
<dbReference type="FunFam" id="2.60.120.260:FF:000017">
    <property type="entry name" value="Laminin subunit alpha 2"/>
    <property type="match status" value="1"/>
</dbReference>
<dbReference type="EMBL" id="JARKHS020025279">
    <property type="protein sequence ID" value="KAK8767635.1"/>
    <property type="molecule type" value="Genomic_DNA"/>
</dbReference>
<evidence type="ECO:0000256" key="4">
    <source>
        <dbReference type="ARBA" id="ARBA00022729"/>
    </source>
</evidence>
<feature type="domain" description="Laminin EGF-like" evidence="16">
    <location>
        <begin position="935"/>
        <end position="984"/>
    </location>
</feature>
<feature type="domain" description="Laminin G" evidence="15">
    <location>
        <begin position="2193"/>
        <end position="2384"/>
    </location>
</feature>
<feature type="domain" description="Laminin G" evidence="15">
    <location>
        <begin position="2792"/>
        <end position="2958"/>
    </location>
</feature>
<dbReference type="SUPFAM" id="SSF57196">
    <property type="entry name" value="EGF/Laminin"/>
    <property type="match status" value="14"/>
</dbReference>
<evidence type="ECO:0000256" key="3">
    <source>
        <dbReference type="ARBA" id="ARBA00022530"/>
    </source>
</evidence>
<feature type="disulfide bond" evidence="13">
    <location>
        <begin position="1034"/>
        <end position="1046"/>
    </location>
</feature>
<proteinExistence type="predicted"/>
<feature type="disulfide bond" evidence="13">
    <location>
        <begin position="1603"/>
        <end position="1612"/>
    </location>
</feature>
<dbReference type="GO" id="GO:0030155">
    <property type="term" value="P:regulation of cell adhesion"/>
    <property type="evidence" value="ECO:0007669"/>
    <property type="project" value="InterPro"/>
</dbReference>
<dbReference type="Gene3D" id="2.60.120.260">
    <property type="entry name" value="Galactose-binding domain-like"/>
    <property type="match status" value="1"/>
</dbReference>
<dbReference type="Proteomes" id="UP001321473">
    <property type="component" value="Unassembled WGS sequence"/>
</dbReference>
<dbReference type="SMART" id="SM00282">
    <property type="entry name" value="LamG"/>
    <property type="match status" value="5"/>
</dbReference>
<feature type="domain" description="Laminin EGF-like" evidence="16">
    <location>
        <begin position="1129"/>
        <end position="1174"/>
    </location>
</feature>
<dbReference type="FunFam" id="2.10.25.10:FF:000106">
    <property type="entry name" value="Heparan sulfate proteoglycan 2"/>
    <property type="match status" value="1"/>
</dbReference>
<dbReference type="CDD" id="cd00110">
    <property type="entry name" value="LamG"/>
    <property type="match status" value="5"/>
</dbReference>
<dbReference type="PROSITE" id="PS50027">
    <property type="entry name" value="EGF_LAM_2"/>
    <property type="match status" value="13"/>
</dbReference>
<dbReference type="InterPro" id="IPR009254">
    <property type="entry name" value="Laminin_aI"/>
</dbReference>
<feature type="domain" description="Laminin G" evidence="15">
    <location>
        <begin position="2574"/>
        <end position="2780"/>
    </location>
</feature>
<feature type="disulfide bond" evidence="13">
    <location>
        <begin position="1055"/>
        <end position="1064"/>
    </location>
</feature>
<feature type="domain" description="Laminin EGF-like" evidence="16">
    <location>
        <begin position="388"/>
        <end position="441"/>
    </location>
</feature>
<dbReference type="CDD" id="cd00055">
    <property type="entry name" value="EGF_Lam"/>
    <property type="match status" value="17"/>
</dbReference>
<feature type="coiled-coil region" evidence="14">
    <location>
        <begin position="2159"/>
        <end position="2186"/>
    </location>
</feature>
<dbReference type="InterPro" id="IPR000742">
    <property type="entry name" value="EGF"/>
</dbReference>
<dbReference type="SUPFAM" id="SSF49899">
    <property type="entry name" value="Concanavalin A-like lectins/glucanases"/>
    <property type="match status" value="5"/>
</dbReference>
<feature type="domain" description="Laminin IV type A" evidence="17">
    <location>
        <begin position="511"/>
        <end position="691"/>
    </location>
</feature>
<sequence>MCLLFFFCADFKKGLFPSVFNLASNAEITVNATCGETGPDNYCKLVEHTYNREPQCGECDATSRYADRRHPIQYAIDGSNRWWQSPSLQHGRKYQWVTITLDLKQVFQVAYVIVKSAISPRPGNWVLERSIDGVFYRPWQYYAVSDGECWEAYGIAPTPGQPVYKSDDEVICTSFYSSITPFEDGEIHTSLINGRPGAQEFSEKLMDFTKARYVRLRLQRIRTLNADLMSFQTTGDADKLDKSVARRYFYSIKDISIGGQCVCSGHAQECPVQGRGGELQCRCEHNTCGTSCERCCPLFNQQPWRMGTAADAAECEECQCFGHATSCAYDAEVAKSGTSLNKFGEYSGGGVCQNCSHNTAGINCEHCEDGYFRPRGVPRDHRNPCRKCSCSGPGTTGSCIGDDSHVQEGLNPGDCICREGFTGKNCDQCKRGYRNYPRCEPCPCHYAGTVDPDQCDGPCQCKKHVEGARCDQCAHGYYDLSETNPEGCSSCFCFGVTSVCRPSDWGVEMIREPETWLISDLPGKKVIRPTPENGGRLTVADDDVTLNMYYWQAPEKYLGNKLYSYGGNLKFMLSYVVARGDTSGSYVEGSDVIIEGNGKRFGYNWGLRPSPDNVTIAIPLREHGWHVLDEDGRPLRPATREEFTLALDDVERLLLRAKYHSDQIEGALHDVELPIASKTSGTVTKMTSVEMCQCPVGYAGLSCELCAPGYRRVNNTVLGGRCEKCDCNNHADSCDAYTGKCDECLHNTTGPNCGECLPGFYGNALLGFPDDCKPCSCPPGASLDDLPPECRTIVTPAGESDYICLECPPNHAGNKCERCADGFYGNPAIGEPCRPCRCGPNADTSVPGYCDHRTGRCLRCQGNTGGWNCLECLDGYFGNPATGDCRPCDCSLTGSISQVCNKTTGQCPCKASFSGRTCDRCQDGFGGVERGCAPCRCNLRGSISERCDPITGNCICRPGVFGTLCDACLEGHYGFSILPDGCKWCGCDPHGSLSPECDENTGQCPCKPNVVGRACDRCKPGYWNLASPGGCEPCHCNTTGSVSAQCDDRTGQCPCKPGVGGMACDVCLPGYFRFSHHGCRACEPCEAPGHVCDEETGRCICPKNTGGPRCNRCNTGAWGYHPVDGCKLCNCNKLGSLSPNCDENTGQCQCLEGFEGQHCDHCRPGYYNFPNCKRCDCHPAGTDPAACQSGICQCDERGQCPCKVNVEGRHCDRCRDRTFSLLESNPRGCTECFMFGRAEHCTQANRVWGLIGAPPRDITATPGEPELDRVHRYKVIPGTHPGSTLLRLPYVLDQPLYWSLPEQFLGDKVLAYNGKLKFRVESDARDVFPEAMLRQYPLVFLQGNHRILLGFQPRELSPNGFYVVPIHEDAWYQVDNPQVPVTRAMLMVALQNVQKILIRANDGPDVKFASLKDVSLEIAEPLHRDEVSPYLAYGVEQGRCPIQYTGSSCQDPAEGYYRKFKPNYLNSRDILDLVGWAEPCDCNNRTRTCHKETGVCINCGGNTVGDHCERCAEGFFGTPSRGPCLPCACPLPTNSFSSTCQTHGPDYICTDCQEGYTGRRCERCADGFFGNPLVDGGRCERCECNPYGSQGHRCDHLTGACHCLPGITGRDCSVCQPRHILTEYGCKSCDDDCTGRLLDEVEHMLALLNRLNATDIISAPWIHLLAIQETSRVMRTDLDNYLHLVDSGNQVLSNFSFHFNLETQADILLERSKDMVRTLPGVAQEAHQLLLRARDLLDLVNKYWKEIIDAVDRLKQHGLGLGQAATGIERLVEEARRILLEMQRRKFDRPLDEAQRENRKAHQLLEKVKNLVVNLQEVGDLAVRLDRIERLLSEMVRRVQHEVQNPTARALDLLEGELQSLRSIQNLIGGSTDGAGRANGSLVEAREWLRKARDAIIDAAFMFDELPRLLMEISNATDALEERRGILDRLNPEYRDKYVRGCQRRADEMAAHVSVLADQFRTTQEVSEYPLRAARVYQNIVDALKDAEDAARKAADAADRAFDEAYPRTGDSLVHQAESARERSEALLRQAKQLRDEDIPELQYAMRAKKNKLKALGEDIEDGNQAIDAINRELDRLPTDIAGPLEDAIREADHADQKQEEANQRVDRVADQLPGLLTKVAGLRTGSEEGLGNLSRLIDDAHQGIKRADQLASRSEESAGRARDAHNLLQLQLKELRDKILLARQRASSIRVSLSADQNDKCSRSFKPEIESTMTNSIILNYAIKEDDQNSLLFFLANSKGKDDFMAIEMVNRKIKFSWNAGGGTHSITHSMYIETNDPQLGRDSHWYKVEVFRVGNVATLSVKRKPDGARDDPEEITGAAPAGFGKMDLDSSSHFYVGSVPVDVPAAQELTATTFVGCLHEVILDGKQVGLWNFLKNEGCDGCKSGPTEDVDPSSFHFKGEGYSILPQIRRYQTNSYYISMLIKTFDEDALLFLCPNIETGEFVSLGLRGGHVVFQFKVGPVAPIELRTKRRYNTGNWTRIVAERDKLQGVLSVEDELLQGELPRRSPSELQLRRSKLYFGAVPPDFDSSKFSTVGFQNFIGCMKNLQVETTPLDLLKYEAYGVDPGCSERKVKLVSFKGTGYLELKGKTLAAEGNFGFTFQSMQTDGLLMISTFSAVRGAESKRDHYYSVALKDGHIELRLNGGAGEVASRSEQRYNDNKFHTITVIKRHRKVHVNVDDAEIDILRLPKGTGDIQGPELGGLFFGGVRGGVAIGAQAATRDHFVGTIKDAVFNDVLLGFNFPVSHEGAGIGRLLKRPRPLPPDHDRMAVLTEQELDQCSDQPPHALHDKAVKFGDTLNSRVVLPDILEFRNDLNLSLELRTYYPNGVLLLAQAGPRGRHFALVLSGGRVLLDITDRATPKKLHSHGGLNDGEWHQVTLSKDGPRLMLSVDDKTALKLQVHRRMPFRSPLYVGGIAPGLPVPEELVKESFKGCIRNFNINSRDVDLASGESHGVGQCFANIEPGAFFQGDAYAVYDEEFNVDNKLEVQLEFRTWRMSGILMSLSEKPDGGPSLAMELHNGEVIVSVDLGHNGTGPFRARKPFSSRFAMCDGEWHLLRAHFSRNEISLRIDRHQVAYGLAPATPAEPYTESPLYIGGLPEHSTNGALFGRDNFVGCLRNLAINDNRIDWIDMASLHNVLPNSCPAD</sequence>
<evidence type="ECO:0000256" key="6">
    <source>
        <dbReference type="ARBA" id="ARBA00022869"/>
    </source>
</evidence>
<gene>
    <name evidence="19" type="ORF">V5799_005581</name>
</gene>
<feature type="domain" description="Laminin G" evidence="15">
    <location>
        <begin position="2394"/>
        <end position="2569"/>
    </location>
</feature>
<feature type="disulfide bond" evidence="13">
    <location>
        <begin position="1499"/>
        <end position="1508"/>
    </location>
</feature>
<dbReference type="FunFam" id="2.10.25.10:FF:000069">
    <property type="entry name" value="Laminin subunit alpha 1"/>
    <property type="match status" value="1"/>
</dbReference>
<feature type="domain" description="Laminin EGF-like" evidence="16">
    <location>
        <begin position="985"/>
        <end position="1033"/>
    </location>
</feature>
<feature type="disulfide bond" evidence="13">
    <location>
        <begin position="1552"/>
        <end position="1561"/>
    </location>
</feature>
<feature type="disulfide bond" evidence="13">
    <location>
        <begin position="987"/>
        <end position="1004"/>
    </location>
</feature>
<feature type="disulfide bond" evidence="13">
    <location>
        <begin position="909"/>
        <end position="918"/>
    </location>
</feature>
<name>A0AAQ4DYU5_AMBAM</name>
<dbReference type="InterPro" id="IPR050440">
    <property type="entry name" value="Laminin/Netrin_ECM"/>
</dbReference>
<keyword evidence="10 13" id="KW-0424">Laminin EGF-like domain</keyword>
<feature type="disulfide bond" evidence="13">
    <location>
        <begin position="1584"/>
        <end position="1601"/>
    </location>
</feature>
<evidence type="ECO:0000256" key="8">
    <source>
        <dbReference type="ARBA" id="ARBA00023157"/>
    </source>
</evidence>
<comment type="subcellular location">
    <subcellularLocation>
        <location evidence="1">Secreted</location>
        <location evidence="1">Extracellular space</location>
        <location evidence="1">Extracellular matrix</location>
        <location evidence="1">Basement membrane</location>
    </subcellularLocation>
</comment>
<dbReference type="Gene3D" id="2.60.120.200">
    <property type="match status" value="5"/>
</dbReference>
<evidence type="ECO:0000256" key="2">
    <source>
        <dbReference type="ARBA" id="ARBA00022525"/>
    </source>
</evidence>
<dbReference type="Pfam" id="PF00052">
    <property type="entry name" value="Laminin_B"/>
    <property type="match status" value="2"/>
</dbReference>
<feature type="domain" description="Laminin EGF-like" evidence="16">
    <location>
        <begin position="1480"/>
        <end position="1526"/>
    </location>
</feature>
<dbReference type="FunFam" id="2.10.25.10:FF:000033">
    <property type="entry name" value="Laminin subunit alpha 2"/>
    <property type="match status" value="1"/>
</dbReference>
<keyword evidence="5" id="KW-0677">Repeat</keyword>
<feature type="domain" description="Laminin G" evidence="15">
    <location>
        <begin position="2963"/>
        <end position="3143"/>
    </location>
</feature>
<dbReference type="GO" id="GO:0005604">
    <property type="term" value="C:basement membrane"/>
    <property type="evidence" value="ECO:0007669"/>
    <property type="project" value="UniProtKB-SubCell"/>
</dbReference>
<dbReference type="SMART" id="SM00136">
    <property type="entry name" value="LamNT"/>
    <property type="match status" value="1"/>
</dbReference>